<feature type="compositionally biased region" description="Basic and acidic residues" evidence="1">
    <location>
        <begin position="175"/>
        <end position="184"/>
    </location>
</feature>
<reference evidence="3" key="1">
    <citation type="submission" date="2021-07" db="EMBL/GenBank/DDBJ databases">
        <authorList>
            <person name="Catto M.A."/>
            <person name="Jacobson A."/>
            <person name="Kennedy G."/>
            <person name="Labadie P."/>
            <person name="Hunt B.G."/>
            <person name="Srinivasan R."/>
        </authorList>
    </citation>
    <scope>NUCLEOTIDE SEQUENCE</scope>
    <source>
        <strain evidence="3">PL_HMW_Pooled</strain>
        <tissue evidence="3">Head</tissue>
    </source>
</reference>
<dbReference type="PANTHER" id="PTHR46113">
    <property type="entry name" value="SNAC DOMAIN-CONTAINING PROTEIN"/>
    <property type="match status" value="1"/>
</dbReference>
<accession>A0AAE1I4C2</accession>
<feature type="signal peptide" evidence="2">
    <location>
        <begin position="1"/>
        <end position="20"/>
    </location>
</feature>
<gene>
    <name evidence="3" type="ORF">KUF71_017365</name>
</gene>
<dbReference type="EMBL" id="JAHWGI010001443">
    <property type="protein sequence ID" value="KAK3933104.1"/>
    <property type="molecule type" value="Genomic_DNA"/>
</dbReference>
<name>A0AAE1I4C2_9NEOP</name>
<keyword evidence="4" id="KW-1185">Reference proteome</keyword>
<evidence type="ECO:0000313" key="4">
    <source>
        <dbReference type="Proteomes" id="UP001219518"/>
    </source>
</evidence>
<sequence length="727" mass="81932">MGRLKKPCWLFTLVFEHALSDLPFGVGADATALDVMRVCLYHTKELGSTTDVGKRAAARIIRLAWINSNLPTINENSVVDRVSKLYSEFDALRKCSSRKEDRGFQEKVAAFRRSLNEKFDISPRDSTSTLKVKREAAYLAHGRLRRRKPAKSTPAEDEVESEVDTPADEDDEDFKIENSDDCKPVDAPMEVDEDELLLGLDRAQVSCRDGFRCVTMAAQYFQVDPKVLKGMSMSQIRRKREQARNKIWLGIRESFNPCSPLTVHWDGIKVKNLIGRAKVERLPVIVTGKGVDQMLGGGIIPDGSGLTQSRKILENLNDSGCAEQVRVACSDTTSSNTGHKIGAVVKLEAALGRKLLYLACRHHALEVIPKHLFDDLVERSSSPDLGKVCAEFERKWPNVDATKFSPGTDDEELDRILTPDVVERVQDFALSMLQSEQIRADYRYFLQLVVLFVGGKLEGFHFRPPMALSSARFMGRIIYCLSMYMFSRGGQFALDRAVLLGIREVNVFAVTIYLEPWFTATHPTKAPLTDLSLLKAIAQYMPVSPLTANCAMKAFLEHLWYLSEECVALAFFDDRVSLETKRNMVKKLTVVKTQTAKSRMRYIKPKGEDVMELADKDLDHFVSENTLNFFVYLGLETDFLAKDPSTWPMEQSYLKALETVEALSVINDVAGRGVALVKRYTNCSTVTNRETEFQKLVVVSRKLMMEETAKDLTLKGVLEKINNKLDK</sequence>
<dbReference type="PANTHER" id="PTHR46113:SF1">
    <property type="entry name" value="PEPTIDASE M17 LEUCYL AMINOPEPTIDASE N-TERMINAL DOMAIN-CONTAINING PROTEIN"/>
    <property type="match status" value="1"/>
</dbReference>
<keyword evidence="2" id="KW-0732">Signal</keyword>
<reference evidence="3" key="2">
    <citation type="journal article" date="2023" name="BMC Genomics">
        <title>Pest status, molecular evolution, and epigenetic factors derived from the genome assembly of Frankliniella fusca, a thysanopteran phytovirus vector.</title>
        <authorList>
            <person name="Catto M.A."/>
            <person name="Labadie P.E."/>
            <person name="Jacobson A.L."/>
            <person name="Kennedy G.G."/>
            <person name="Srinivasan R."/>
            <person name="Hunt B.G."/>
        </authorList>
    </citation>
    <scope>NUCLEOTIDE SEQUENCE</scope>
    <source>
        <strain evidence="3">PL_HMW_Pooled</strain>
    </source>
</reference>
<feature type="compositionally biased region" description="Acidic residues" evidence="1">
    <location>
        <begin position="155"/>
        <end position="174"/>
    </location>
</feature>
<evidence type="ECO:0000256" key="1">
    <source>
        <dbReference type="SAM" id="MobiDB-lite"/>
    </source>
</evidence>
<dbReference type="Proteomes" id="UP001219518">
    <property type="component" value="Unassembled WGS sequence"/>
</dbReference>
<dbReference type="AlphaFoldDB" id="A0AAE1I4C2"/>
<feature type="chain" id="PRO_5042265623" evidence="2">
    <location>
        <begin position="21"/>
        <end position="727"/>
    </location>
</feature>
<evidence type="ECO:0000256" key="2">
    <source>
        <dbReference type="SAM" id="SignalP"/>
    </source>
</evidence>
<proteinExistence type="predicted"/>
<protein>
    <submittedName>
        <fullName evidence="3">AMP phosphorylase</fullName>
    </submittedName>
</protein>
<organism evidence="3 4">
    <name type="scientific">Frankliniella fusca</name>
    <dbReference type="NCBI Taxonomy" id="407009"/>
    <lineage>
        <taxon>Eukaryota</taxon>
        <taxon>Metazoa</taxon>
        <taxon>Ecdysozoa</taxon>
        <taxon>Arthropoda</taxon>
        <taxon>Hexapoda</taxon>
        <taxon>Insecta</taxon>
        <taxon>Pterygota</taxon>
        <taxon>Neoptera</taxon>
        <taxon>Paraneoptera</taxon>
        <taxon>Thysanoptera</taxon>
        <taxon>Terebrantia</taxon>
        <taxon>Thripoidea</taxon>
        <taxon>Thripidae</taxon>
        <taxon>Frankliniella</taxon>
    </lineage>
</organism>
<feature type="region of interest" description="Disordered" evidence="1">
    <location>
        <begin position="143"/>
        <end position="185"/>
    </location>
</feature>
<comment type="caution">
    <text evidence="3">The sequence shown here is derived from an EMBL/GenBank/DDBJ whole genome shotgun (WGS) entry which is preliminary data.</text>
</comment>
<evidence type="ECO:0000313" key="3">
    <source>
        <dbReference type="EMBL" id="KAK3933104.1"/>
    </source>
</evidence>